<dbReference type="AlphaFoldDB" id="A0A7R9PE10"/>
<evidence type="ECO:0000313" key="1">
    <source>
        <dbReference type="EMBL" id="CAD7579574.1"/>
    </source>
</evidence>
<organism evidence="1">
    <name type="scientific">Timema californicum</name>
    <name type="common">California timema</name>
    <name type="synonym">Walking stick</name>
    <dbReference type="NCBI Taxonomy" id="61474"/>
    <lineage>
        <taxon>Eukaryota</taxon>
        <taxon>Metazoa</taxon>
        <taxon>Ecdysozoa</taxon>
        <taxon>Arthropoda</taxon>
        <taxon>Hexapoda</taxon>
        <taxon>Insecta</taxon>
        <taxon>Pterygota</taxon>
        <taxon>Neoptera</taxon>
        <taxon>Polyneoptera</taxon>
        <taxon>Phasmatodea</taxon>
        <taxon>Timematodea</taxon>
        <taxon>Timematoidea</taxon>
        <taxon>Timematidae</taxon>
        <taxon>Timema</taxon>
    </lineage>
</organism>
<dbReference type="InterPro" id="IPR036525">
    <property type="entry name" value="Tubulin/FtsZ_GTPase_sf"/>
</dbReference>
<name>A0A7R9PE10_TIMCA</name>
<proteinExistence type="predicted"/>
<gene>
    <name evidence="1" type="ORF">TCMB3V08_LOCUS12108</name>
</gene>
<protein>
    <submittedName>
        <fullName evidence="1">(California timema) hypothetical protein</fullName>
    </submittedName>
</protein>
<sequence length="100" mass="11430">MPYWEGRRTAPGAAGWPCCPRGDVLVALHRQQWWSLKCLPTNYIRAVVIFVALAAHSLDVGFEFWKRLCEEHGISPDGILEDFAMDGTDRKDVFFYQVSL</sequence>
<accession>A0A7R9PE10</accession>
<dbReference type="Gene3D" id="3.40.50.1440">
    <property type="entry name" value="Tubulin/FtsZ, GTPase domain"/>
    <property type="match status" value="1"/>
</dbReference>
<reference evidence="1" key="1">
    <citation type="submission" date="2020-11" db="EMBL/GenBank/DDBJ databases">
        <authorList>
            <person name="Tran Van P."/>
        </authorList>
    </citation>
    <scope>NUCLEOTIDE SEQUENCE</scope>
</reference>
<dbReference type="EMBL" id="OE192518">
    <property type="protein sequence ID" value="CAD7579574.1"/>
    <property type="molecule type" value="Genomic_DNA"/>
</dbReference>